<comment type="caution">
    <text evidence="2">The sequence shown here is derived from an EMBL/GenBank/DDBJ whole genome shotgun (WGS) entry which is preliminary data.</text>
</comment>
<accession>A0ABW3A9D7</accession>
<dbReference type="GO" id="GO:0016301">
    <property type="term" value="F:kinase activity"/>
    <property type="evidence" value="ECO:0007669"/>
    <property type="project" value="UniProtKB-KW"/>
</dbReference>
<organism evidence="2 3">
    <name type="scientific">Micromonospora azadirachtae</name>
    <dbReference type="NCBI Taxonomy" id="1970735"/>
    <lineage>
        <taxon>Bacteria</taxon>
        <taxon>Bacillati</taxon>
        <taxon>Actinomycetota</taxon>
        <taxon>Actinomycetes</taxon>
        <taxon>Micromonosporales</taxon>
        <taxon>Micromonosporaceae</taxon>
        <taxon>Micromonospora</taxon>
    </lineage>
</organism>
<feature type="transmembrane region" description="Helical" evidence="1">
    <location>
        <begin position="20"/>
        <end position="45"/>
    </location>
</feature>
<dbReference type="Proteomes" id="UP001597053">
    <property type="component" value="Unassembled WGS sequence"/>
</dbReference>
<reference evidence="3" key="1">
    <citation type="journal article" date="2019" name="Int. J. Syst. Evol. Microbiol.">
        <title>The Global Catalogue of Microorganisms (GCM) 10K type strain sequencing project: providing services to taxonomists for standard genome sequencing and annotation.</title>
        <authorList>
            <consortium name="The Broad Institute Genomics Platform"/>
            <consortium name="The Broad Institute Genome Sequencing Center for Infectious Disease"/>
            <person name="Wu L."/>
            <person name="Ma J."/>
        </authorList>
    </citation>
    <scope>NUCLEOTIDE SEQUENCE [LARGE SCALE GENOMIC DNA]</scope>
    <source>
        <strain evidence="3">JCM 32148</strain>
    </source>
</reference>
<keyword evidence="3" id="KW-1185">Reference proteome</keyword>
<keyword evidence="1" id="KW-1133">Transmembrane helix</keyword>
<proteinExistence type="predicted"/>
<keyword evidence="2" id="KW-0808">Transferase</keyword>
<feature type="non-terminal residue" evidence="2">
    <location>
        <position position="66"/>
    </location>
</feature>
<gene>
    <name evidence="2" type="ORF">ACFQZ8_26875</name>
</gene>
<keyword evidence="2" id="KW-0418">Kinase</keyword>
<sequence>MSMPPRPWLPALGLRGRLMAIGVFGLSVGLALGGLVLLGVLGYVLQRSVDSEAFRTADAVALLAAE</sequence>
<name>A0ABW3A9D7_9ACTN</name>
<protein>
    <submittedName>
        <fullName evidence="2">Two-component sensor histidine kinase</fullName>
    </submittedName>
</protein>
<keyword evidence="1" id="KW-0812">Transmembrane</keyword>
<evidence type="ECO:0000313" key="3">
    <source>
        <dbReference type="Proteomes" id="UP001597053"/>
    </source>
</evidence>
<keyword evidence="1" id="KW-0472">Membrane</keyword>
<dbReference type="EMBL" id="JBHTHM010002075">
    <property type="protein sequence ID" value="MFD0787542.1"/>
    <property type="molecule type" value="Genomic_DNA"/>
</dbReference>
<evidence type="ECO:0000256" key="1">
    <source>
        <dbReference type="SAM" id="Phobius"/>
    </source>
</evidence>
<evidence type="ECO:0000313" key="2">
    <source>
        <dbReference type="EMBL" id="MFD0787542.1"/>
    </source>
</evidence>